<feature type="repeat" description="Lumazine-binding" evidence="8">
    <location>
        <begin position="99"/>
        <end position="195"/>
    </location>
</feature>
<reference evidence="10 12" key="2">
    <citation type="journal article" date="2018" name="Plant J.">
        <title>The Physcomitrella patens chromosome-scale assembly reveals moss genome structure and evolution.</title>
        <authorList>
            <person name="Lang D."/>
            <person name="Ullrich K.K."/>
            <person name="Murat F."/>
            <person name="Fuchs J."/>
            <person name="Jenkins J."/>
            <person name="Haas F.B."/>
            <person name="Piednoel M."/>
            <person name="Gundlach H."/>
            <person name="Van Bel M."/>
            <person name="Meyberg R."/>
            <person name="Vives C."/>
            <person name="Morata J."/>
            <person name="Symeonidi A."/>
            <person name="Hiss M."/>
            <person name="Muchero W."/>
            <person name="Kamisugi Y."/>
            <person name="Saleh O."/>
            <person name="Blanc G."/>
            <person name="Decker E.L."/>
            <person name="van Gessel N."/>
            <person name="Grimwood J."/>
            <person name="Hayes R.D."/>
            <person name="Graham S.W."/>
            <person name="Gunter L.E."/>
            <person name="McDaniel S.F."/>
            <person name="Hoernstein S.N.W."/>
            <person name="Larsson A."/>
            <person name="Li F.W."/>
            <person name="Perroud P.F."/>
            <person name="Phillips J."/>
            <person name="Ranjan P."/>
            <person name="Rokshar D.S."/>
            <person name="Rothfels C.J."/>
            <person name="Schneider L."/>
            <person name="Shu S."/>
            <person name="Stevenson D.W."/>
            <person name="Thummler F."/>
            <person name="Tillich M."/>
            <person name="Villarreal Aguilar J.C."/>
            <person name="Widiez T."/>
            <person name="Wong G.K."/>
            <person name="Wymore A."/>
            <person name="Zhang Y."/>
            <person name="Zimmer A.D."/>
            <person name="Quatrano R.S."/>
            <person name="Mayer K.F.X."/>
            <person name="Goodstein D."/>
            <person name="Casacuberta J.M."/>
            <person name="Vandepoele K."/>
            <person name="Reski R."/>
            <person name="Cuming A.C."/>
            <person name="Tuskan G.A."/>
            <person name="Maumus F."/>
            <person name="Salse J."/>
            <person name="Schmutz J."/>
            <person name="Rensing S.A."/>
        </authorList>
    </citation>
    <scope>NUCLEOTIDE SEQUENCE [LARGE SCALE GENOMIC DNA]</scope>
    <source>
        <strain evidence="11 12">cv. Gransden 2004</strain>
    </source>
</reference>
<dbReference type="NCBIfam" id="TIGR00187">
    <property type="entry name" value="ribE"/>
    <property type="match status" value="1"/>
</dbReference>
<comment type="function">
    <text evidence="1">Catalyzes the dismutation of two molecules of 6,7-dimethyl-8-ribityllumazine, resulting in the formation of riboflavin and 5-amino-6-(D-ribitylamino)uracil.</text>
</comment>
<keyword evidence="12" id="KW-1185">Reference proteome</keyword>
<feature type="domain" description="Lumazine-binding" evidence="9">
    <location>
        <begin position="196"/>
        <end position="294"/>
    </location>
</feature>
<evidence type="ECO:0000313" key="11">
    <source>
        <dbReference type="EnsemblPlants" id="Pp3c2_19260V3.1"/>
    </source>
</evidence>
<keyword evidence="6" id="KW-0808">Transferase</keyword>
<proteinExistence type="predicted"/>
<comment type="pathway">
    <text evidence="2">Cofactor biosynthesis; riboflavin biosynthesis; riboflavin from 2-hydroxy-3-oxobutyl phosphate and 5-amino-6-(D-ribitylamino)uracil: step 2/2.</text>
</comment>
<dbReference type="EnsemblPlants" id="Pp3c2_19260V3.2">
    <property type="protein sequence ID" value="Pp3c2_19260V3.2"/>
    <property type="gene ID" value="Pp3c2_19260"/>
</dbReference>
<dbReference type="Gramene" id="Pp3c2_19260V3.2">
    <property type="protein sequence ID" value="Pp3c2_19260V3.2"/>
    <property type="gene ID" value="Pp3c2_19260"/>
</dbReference>
<dbReference type="FunFam" id="2.40.30.20:FF:000004">
    <property type="entry name" value="Riboflavin synthase, alpha subunit"/>
    <property type="match status" value="1"/>
</dbReference>
<dbReference type="Pfam" id="PF00677">
    <property type="entry name" value="Lum_binding"/>
    <property type="match status" value="2"/>
</dbReference>
<evidence type="ECO:0000256" key="5">
    <source>
        <dbReference type="ARBA" id="ARBA00022619"/>
    </source>
</evidence>
<dbReference type="GO" id="GO:0009231">
    <property type="term" value="P:riboflavin biosynthetic process"/>
    <property type="evidence" value="ECO:0000318"/>
    <property type="project" value="GO_Central"/>
</dbReference>
<dbReference type="EnsemblPlants" id="Pp3c2_19260V3.1">
    <property type="protein sequence ID" value="Pp3c2_19260V3.1"/>
    <property type="gene ID" value="Pp3c2_19260"/>
</dbReference>
<feature type="domain" description="Lumazine-binding" evidence="9">
    <location>
        <begin position="99"/>
        <end position="195"/>
    </location>
</feature>
<dbReference type="STRING" id="3218.A0A2K1L287"/>
<keyword evidence="5" id="KW-0686">Riboflavin biosynthesis</keyword>
<dbReference type="AlphaFoldDB" id="A0A2K1L287"/>
<dbReference type="GeneID" id="112274440"/>
<dbReference type="PaxDb" id="3218-PP1S343_45V6.1"/>
<evidence type="ECO:0000313" key="12">
    <source>
        <dbReference type="Proteomes" id="UP000006727"/>
    </source>
</evidence>
<dbReference type="GO" id="GO:0004746">
    <property type="term" value="F:riboflavin synthase activity"/>
    <property type="evidence" value="ECO:0000318"/>
    <property type="project" value="GO_Central"/>
</dbReference>
<dbReference type="InterPro" id="IPR001783">
    <property type="entry name" value="Lumazine-bd"/>
</dbReference>
<dbReference type="RefSeq" id="XP_024359721.1">
    <property type="nucleotide sequence ID" value="XM_024503953.2"/>
</dbReference>
<dbReference type="NCBIfam" id="NF006767">
    <property type="entry name" value="PRK09289.1"/>
    <property type="match status" value="1"/>
</dbReference>
<dbReference type="EMBL" id="ABEU02000002">
    <property type="protein sequence ID" value="PNR60131.1"/>
    <property type="molecule type" value="Genomic_DNA"/>
</dbReference>
<accession>A0A2K1L287</accession>
<evidence type="ECO:0000256" key="6">
    <source>
        <dbReference type="ARBA" id="ARBA00022679"/>
    </source>
</evidence>
<dbReference type="EC" id="2.5.1.9" evidence="3"/>
<dbReference type="Proteomes" id="UP000006727">
    <property type="component" value="Chromosome 2"/>
</dbReference>
<dbReference type="PANTHER" id="PTHR21098:SF0">
    <property type="entry name" value="RIBOFLAVIN SYNTHASE"/>
    <property type="match status" value="1"/>
</dbReference>
<dbReference type="InterPro" id="IPR026017">
    <property type="entry name" value="Lumazine-bd_dom"/>
</dbReference>
<reference evidence="11" key="3">
    <citation type="submission" date="2020-12" db="UniProtKB">
        <authorList>
            <consortium name="EnsemblPlants"/>
        </authorList>
    </citation>
    <scope>IDENTIFICATION</scope>
</reference>
<evidence type="ECO:0000313" key="10">
    <source>
        <dbReference type="EMBL" id="PNR60131.1"/>
    </source>
</evidence>
<dbReference type="SUPFAM" id="SSF63380">
    <property type="entry name" value="Riboflavin synthase domain-like"/>
    <property type="match status" value="2"/>
</dbReference>
<dbReference type="PANTHER" id="PTHR21098">
    <property type="entry name" value="RIBOFLAVIN SYNTHASE ALPHA CHAIN"/>
    <property type="match status" value="1"/>
</dbReference>
<dbReference type="InterPro" id="IPR017938">
    <property type="entry name" value="Riboflavin_synthase-like_b-brl"/>
</dbReference>
<evidence type="ECO:0000256" key="8">
    <source>
        <dbReference type="PROSITE-ProRule" id="PRU00524"/>
    </source>
</evidence>
<dbReference type="InterPro" id="IPR023366">
    <property type="entry name" value="ATP_synth_asu-like_sf"/>
</dbReference>
<dbReference type="Gramene" id="Pp3c2_19260V3.1">
    <property type="protein sequence ID" value="Pp3c2_19260V3.1"/>
    <property type="gene ID" value="Pp3c2_19260"/>
</dbReference>
<evidence type="ECO:0000256" key="1">
    <source>
        <dbReference type="ARBA" id="ARBA00002803"/>
    </source>
</evidence>
<dbReference type="OrthoDB" id="10258924at2759"/>
<dbReference type="Gene3D" id="2.40.30.20">
    <property type="match status" value="2"/>
</dbReference>
<gene>
    <name evidence="11" type="primary">LOC112274440</name>
    <name evidence="10" type="ORF">PHYPA_002924</name>
</gene>
<organism evidence="10">
    <name type="scientific">Physcomitrium patens</name>
    <name type="common">Spreading-leaved earth moss</name>
    <name type="synonym">Physcomitrella patens</name>
    <dbReference type="NCBI Taxonomy" id="3218"/>
    <lineage>
        <taxon>Eukaryota</taxon>
        <taxon>Viridiplantae</taxon>
        <taxon>Streptophyta</taxon>
        <taxon>Embryophyta</taxon>
        <taxon>Bryophyta</taxon>
        <taxon>Bryophytina</taxon>
        <taxon>Bryopsida</taxon>
        <taxon>Funariidae</taxon>
        <taxon>Funariales</taxon>
        <taxon>Funariaceae</taxon>
        <taxon>Physcomitrium</taxon>
    </lineage>
</organism>
<protein>
    <recommendedName>
        <fullName evidence="4">Riboflavin synthase</fullName>
        <ecNumber evidence="3">2.5.1.9</ecNumber>
    </recommendedName>
</protein>
<keyword evidence="7" id="KW-0677">Repeat</keyword>
<evidence type="ECO:0000256" key="2">
    <source>
        <dbReference type="ARBA" id="ARBA00004887"/>
    </source>
</evidence>
<feature type="repeat" description="Lumazine-binding" evidence="8">
    <location>
        <begin position="196"/>
        <end position="294"/>
    </location>
</feature>
<evidence type="ECO:0000256" key="7">
    <source>
        <dbReference type="ARBA" id="ARBA00022737"/>
    </source>
</evidence>
<dbReference type="OMA" id="HFVTGHV"/>
<dbReference type="FunFam" id="2.40.30.20:FF:000003">
    <property type="entry name" value="Riboflavin synthase, alpha subunit"/>
    <property type="match status" value="1"/>
</dbReference>
<dbReference type="CDD" id="cd00402">
    <property type="entry name" value="Riboflavin_synthase_like"/>
    <property type="match status" value="1"/>
</dbReference>
<evidence type="ECO:0000256" key="3">
    <source>
        <dbReference type="ARBA" id="ARBA00012827"/>
    </source>
</evidence>
<sequence length="304" mass="32113">MATLVRLFSAVANKARLPASASVCSDLSISKSLAPARASVVSSSSPVTCGGISCHFRGGVLRGSSSSRFFGQSGRVFGLGNGVALQQTRLAGEEGARSMFTGLVEEMGNVKEVRVLDDGGFTMTIEASVVLENVRLGDSIAVNGTCLTVTQFDSSSFSVGLAPETLRKTSLGECSTGSPVNLERSLLPSTRLGGHFVQGHVDGTGTIVSFKPEKDSLWVTVKTTPEILKFIVPKGYIAVDGTSLTVVDVLNDESSFTFMLVAYTQQKISIPQKKVGAKVNLEVDILGKYVERMLQGYKTETAAV</sequence>
<name>A0A2K1L287_PHYPA</name>
<dbReference type="PROSITE" id="PS51177">
    <property type="entry name" value="LUMAZINE_BIND"/>
    <property type="match status" value="2"/>
</dbReference>
<evidence type="ECO:0000259" key="9">
    <source>
        <dbReference type="PROSITE" id="PS51177"/>
    </source>
</evidence>
<evidence type="ECO:0000256" key="4">
    <source>
        <dbReference type="ARBA" id="ARBA00013950"/>
    </source>
</evidence>
<reference evidence="10 12" key="1">
    <citation type="journal article" date="2008" name="Science">
        <title>The Physcomitrella genome reveals evolutionary insights into the conquest of land by plants.</title>
        <authorList>
            <person name="Rensing S."/>
            <person name="Lang D."/>
            <person name="Zimmer A."/>
            <person name="Terry A."/>
            <person name="Salamov A."/>
            <person name="Shapiro H."/>
            <person name="Nishiyama T."/>
            <person name="Perroud P.-F."/>
            <person name="Lindquist E."/>
            <person name="Kamisugi Y."/>
            <person name="Tanahashi T."/>
            <person name="Sakakibara K."/>
            <person name="Fujita T."/>
            <person name="Oishi K."/>
            <person name="Shin-I T."/>
            <person name="Kuroki Y."/>
            <person name="Toyoda A."/>
            <person name="Suzuki Y."/>
            <person name="Hashimoto A."/>
            <person name="Yamaguchi K."/>
            <person name="Sugano A."/>
            <person name="Kohara Y."/>
            <person name="Fujiyama A."/>
            <person name="Anterola A."/>
            <person name="Aoki S."/>
            <person name="Ashton N."/>
            <person name="Barbazuk W.B."/>
            <person name="Barker E."/>
            <person name="Bennetzen J."/>
            <person name="Bezanilla M."/>
            <person name="Blankenship R."/>
            <person name="Cho S.H."/>
            <person name="Dutcher S."/>
            <person name="Estelle M."/>
            <person name="Fawcett J.A."/>
            <person name="Gundlach H."/>
            <person name="Hanada K."/>
            <person name="Heyl A."/>
            <person name="Hicks K.A."/>
            <person name="Hugh J."/>
            <person name="Lohr M."/>
            <person name="Mayer K."/>
            <person name="Melkozernov A."/>
            <person name="Murata T."/>
            <person name="Nelson D."/>
            <person name="Pils B."/>
            <person name="Prigge M."/>
            <person name="Reiss B."/>
            <person name="Renner T."/>
            <person name="Rombauts S."/>
            <person name="Rushton P."/>
            <person name="Sanderfoot A."/>
            <person name="Schween G."/>
            <person name="Shiu S.-H."/>
            <person name="Stueber K."/>
            <person name="Theodoulou F.L."/>
            <person name="Tu H."/>
            <person name="Van de Peer Y."/>
            <person name="Verrier P.J."/>
            <person name="Waters E."/>
            <person name="Wood A."/>
            <person name="Yang L."/>
            <person name="Cove D."/>
            <person name="Cuming A."/>
            <person name="Hasebe M."/>
            <person name="Lucas S."/>
            <person name="Mishler D.B."/>
            <person name="Reski R."/>
            <person name="Grigoriev I."/>
            <person name="Quatrano R.S."/>
            <person name="Boore J.L."/>
        </authorList>
    </citation>
    <scope>NUCLEOTIDE SEQUENCE [LARGE SCALE GENOMIC DNA]</scope>
    <source>
        <strain evidence="11 12">cv. Gransden 2004</strain>
    </source>
</reference>